<dbReference type="Proteomes" id="UP001341136">
    <property type="component" value="Chromosome"/>
</dbReference>
<protein>
    <submittedName>
        <fullName evidence="1">Uncharacterized protein</fullName>
    </submittedName>
</protein>
<keyword evidence="2" id="KW-1185">Reference proteome</keyword>
<organism evidence="1 2">
    <name type="scientific">Shouchella rhizosphaerae</name>
    <dbReference type="NCBI Taxonomy" id="866786"/>
    <lineage>
        <taxon>Bacteria</taxon>
        <taxon>Bacillati</taxon>
        <taxon>Bacillota</taxon>
        <taxon>Bacilli</taxon>
        <taxon>Bacillales</taxon>
        <taxon>Bacillaceae</taxon>
        <taxon>Shouchella</taxon>
    </lineage>
</organism>
<dbReference type="EMBL" id="CP144921">
    <property type="protein sequence ID" value="WWA29626.1"/>
    <property type="molecule type" value="Genomic_DNA"/>
</dbReference>
<evidence type="ECO:0000313" key="2">
    <source>
        <dbReference type="Proteomes" id="UP001341136"/>
    </source>
</evidence>
<reference evidence="1 2" key="1">
    <citation type="submission" date="2024-01" db="EMBL/GenBank/DDBJ databases">
        <title>Culturomics analysis of mouse respiratory tract.</title>
        <authorList>
            <person name="Phillips A.M."/>
            <person name="Collette N.M."/>
            <person name="Mageeney C.M."/>
            <person name="Sinha A."/>
            <person name="Hern K.E."/>
            <person name="Arkin A.P."/>
            <person name="Williams K.P."/>
            <person name="Branda S."/>
        </authorList>
    </citation>
    <scope>NUCLEOTIDE SEQUENCE [LARGE SCALE GENOMIC DNA]</scope>
    <source>
        <strain evidence="1 2">CP20</strain>
    </source>
</reference>
<accession>A0ABZ2CSX6</accession>
<evidence type="ECO:0000313" key="1">
    <source>
        <dbReference type="EMBL" id="WWA29626.1"/>
    </source>
</evidence>
<name>A0ABZ2CSX6_9BACI</name>
<gene>
    <name evidence="1" type="ORF">V5G21_18210</name>
</gene>
<proteinExistence type="predicted"/>
<dbReference type="RefSeq" id="WP_156323104.1">
    <property type="nucleotide sequence ID" value="NZ_CP144921.1"/>
</dbReference>
<sequence length="58" mass="6902">MVNPLLQTKRTMYQQNKQRIIECLFAYWSQHNASPDLRTLSMMSGITEEMILETMEYS</sequence>